<dbReference type="PROSITE" id="PS50893">
    <property type="entry name" value="ABC_TRANSPORTER_2"/>
    <property type="match status" value="1"/>
</dbReference>
<dbReference type="InterPro" id="IPR003439">
    <property type="entry name" value="ABC_transporter-like_ATP-bd"/>
</dbReference>
<proteinExistence type="predicted"/>
<dbReference type="GO" id="GO:0034040">
    <property type="term" value="F:ATPase-coupled lipid transmembrane transporter activity"/>
    <property type="evidence" value="ECO:0007669"/>
    <property type="project" value="TreeGrafter"/>
</dbReference>
<dbReference type="InterPro" id="IPR027417">
    <property type="entry name" value="P-loop_NTPase"/>
</dbReference>
<dbReference type="Pfam" id="PF00664">
    <property type="entry name" value="ABC_membrane"/>
    <property type="match status" value="1"/>
</dbReference>
<evidence type="ECO:0000313" key="11">
    <source>
        <dbReference type="EMBL" id="PYG89742.1"/>
    </source>
</evidence>
<keyword evidence="12" id="KW-1185">Reference proteome</keyword>
<dbReference type="SUPFAM" id="SSF52540">
    <property type="entry name" value="P-loop containing nucleoside triphosphate hydrolases"/>
    <property type="match status" value="1"/>
</dbReference>
<dbReference type="SMART" id="SM00382">
    <property type="entry name" value="AAA"/>
    <property type="match status" value="1"/>
</dbReference>
<feature type="transmembrane region" description="Helical" evidence="8">
    <location>
        <begin position="149"/>
        <end position="169"/>
    </location>
</feature>
<dbReference type="InterPro" id="IPR017871">
    <property type="entry name" value="ABC_transporter-like_CS"/>
</dbReference>
<dbReference type="AlphaFoldDB" id="A0A318XSR7"/>
<evidence type="ECO:0000313" key="12">
    <source>
        <dbReference type="Proteomes" id="UP000248132"/>
    </source>
</evidence>
<evidence type="ECO:0000259" key="9">
    <source>
        <dbReference type="PROSITE" id="PS50893"/>
    </source>
</evidence>
<dbReference type="Proteomes" id="UP000248132">
    <property type="component" value="Unassembled WGS sequence"/>
</dbReference>
<keyword evidence="3 8" id="KW-0812">Transmembrane</keyword>
<keyword evidence="6 8" id="KW-1133">Transmembrane helix</keyword>
<dbReference type="GO" id="GO:0016887">
    <property type="term" value="F:ATP hydrolysis activity"/>
    <property type="evidence" value="ECO:0007669"/>
    <property type="project" value="InterPro"/>
</dbReference>
<feature type="transmembrane region" description="Helical" evidence="8">
    <location>
        <begin position="175"/>
        <end position="197"/>
    </location>
</feature>
<protein>
    <submittedName>
        <fullName evidence="11">ATP-binding cassette subfamily B protein</fullName>
    </submittedName>
</protein>
<dbReference type="OrthoDB" id="9762778at2"/>
<keyword evidence="2" id="KW-0813">Transport</keyword>
<feature type="domain" description="ABC transmembrane type-1" evidence="10">
    <location>
        <begin position="29"/>
        <end position="320"/>
    </location>
</feature>
<dbReference type="GO" id="GO:0005886">
    <property type="term" value="C:plasma membrane"/>
    <property type="evidence" value="ECO:0007669"/>
    <property type="project" value="UniProtKB-SubCell"/>
</dbReference>
<evidence type="ECO:0000256" key="4">
    <source>
        <dbReference type="ARBA" id="ARBA00022741"/>
    </source>
</evidence>
<comment type="subcellular location">
    <subcellularLocation>
        <location evidence="1">Cell membrane</location>
        <topology evidence="1">Multi-pass membrane protein</topology>
    </subcellularLocation>
</comment>
<evidence type="ECO:0000256" key="8">
    <source>
        <dbReference type="SAM" id="Phobius"/>
    </source>
</evidence>
<feature type="transmembrane region" description="Helical" evidence="8">
    <location>
        <begin position="72"/>
        <end position="100"/>
    </location>
</feature>
<dbReference type="Pfam" id="PF00005">
    <property type="entry name" value="ABC_tran"/>
    <property type="match status" value="1"/>
</dbReference>
<dbReference type="PROSITE" id="PS50929">
    <property type="entry name" value="ABC_TM1F"/>
    <property type="match status" value="1"/>
</dbReference>
<dbReference type="GO" id="GO:0005524">
    <property type="term" value="F:ATP binding"/>
    <property type="evidence" value="ECO:0007669"/>
    <property type="project" value="UniProtKB-KW"/>
</dbReference>
<dbReference type="InterPro" id="IPR036640">
    <property type="entry name" value="ABC1_TM_sf"/>
</dbReference>
<keyword evidence="4" id="KW-0547">Nucleotide-binding</keyword>
<organism evidence="11 12">
    <name type="scientific">Ruminiclostridium sufflavum DSM 19573</name>
    <dbReference type="NCBI Taxonomy" id="1121337"/>
    <lineage>
        <taxon>Bacteria</taxon>
        <taxon>Bacillati</taxon>
        <taxon>Bacillota</taxon>
        <taxon>Clostridia</taxon>
        <taxon>Eubacteriales</taxon>
        <taxon>Oscillospiraceae</taxon>
        <taxon>Ruminiclostridium</taxon>
    </lineage>
</organism>
<keyword evidence="5 11" id="KW-0067">ATP-binding</keyword>
<evidence type="ECO:0000256" key="2">
    <source>
        <dbReference type="ARBA" id="ARBA00022448"/>
    </source>
</evidence>
<dbReference type="SUPFAM" id="SSF90123">
    <property type="entry name" value="ABC transporter transmembrane region"/>
    <property type="match status" value="1"/>
</dbReference>
<feature type="domain" description="ABC transporter" evidence="9">
    <location>
        <begin position="351"/>
        <end position="586"/>
    </location>
</feature>
<dbReference type="EMBL" id="QKMR01000002">
    <property type="protein sequence ID" value="PYG89742.1"/>
    <property type="molecule type" value="Genomic_DNA"/>
</dbReference>
<evidence type="ECO:0000256" key="6">
    <source>
        <dbReference type="ARBA" id="ARBA00022989"/>
    </source>
</evidence>
<evidence type="ECO:0000256" key="1">
    <source>
        <dbReference type="ARBA" id="ARBA00004651"/>
    </source>
</evidence>
<dbReference type="RefSeq" id="WP_110460432.1">
    <property type="nucleotide sequence ID" value="NZ_QKMR01000002.1"/>
</dbReference>
<gene>
    <name evidence="11" type="ORF">LY28_00335</name>
</gene>
<name>A0A318XSR7_9FIRM</name>
<feature type="transmembrane region" description="Helical" evidence="8">
    <location>
        <begin position="25"/>
        <end position="52"/>
    </location>
</feature>
<sequence length="605" mass="66400">MTKSKSPKKKGGMARIFELAAERKGLLTLSGILSATAAIASFVPYIAIYLMIREIILVYPSFELLNRSAMTQYGLLALAGIAADVLCYLASSVCAHIVAFGTQYELKSNFTSHLARIPLGYHLKFGSGRLRKVIDEDIDKIESFLAHSFPDIVASFTAPVIMLVLMFVFDWRFGLAALLAVIVAFAMQMLTFGAAGLDLMTSMQKSMADMTGASVEYVRGMPVLKAFGRTASSFHQLRNAINTYTQFMLTYTLKWENYTAAFQTVANNAYLFILPVGILIGRSSQDYLTFAMTFIFYLLFAPSMASVLNKLMYVASSSMRISGGVANFDNMMSLQELSADSGGELPETNDVVFDSVSFSYDENGAAALTKVSFTAKAGEVTAIVGPSGSGKSTIAHLIPRFWDVSDGAVYLGGVNIRALSEEELMKRVSFVFQDVYLFGQSIKENIRMGSPDATDEDVIKASKAAQCDDFVMRLPKGYETVVGEDGVHLSGGERQRIAIARAIIQNAPVLVLDEATSFADPENERLIQQALSELIRNKTVIMIAHRLGTVLNANKIIVMENGMVSEYGTHDILMHRNGLYYKMWKNYTEAIHWRLGGGEEITVNG</sequence>
<dbReference type="Gene3D" id="3.40.50.300">
    <property type="entry name" value="P-loop containing nucleotide triphosphate hydrolases"/>
    <property type="match status" value="1"/>
</dbReference>
<evidence type="ECO:0000256" key="5">
    <source>
        <dbReference type="ARBA" id="ARBA00022840"/>
    </source>
</evidence>
<accession>A0A318XSR7</accession>
<dbReference type="PANTHER" id="PTHR24221:SF397">
    <property type="entry name" value="ABC TRANSPORTER, ATP-BINDING TRANSMEMBRANE PROTEIN"/>
    <property type="match status" value="1"/>
</dbReference>
<reference evidence="11 12" key="1">
    <citation type="submission" date="2018-06" db="EMBL/GenBank/DDBJ databases">
        <title>Genomic Encyclopedia of Type Strains, Phase I: the one thousand microbial genomes (KMG-I) project.</title>
        <authorList>
            <person name="Kyrpides N."/>
        </authorList>
    </citation>
    <scope>NUCLEOTIDE SEQUENCE [LARGE SCALE GENOMIC DNA]</scope>
    <source>
        <strain evidence="11 12">DSM 19573</strain>
    </source>
</reference>
<dbReference type="Gene3D" id="1.20.1560.10">
    <property type="entry name" value="ABC transporter type 1, transmembrane domain"/>
    <property type="match status" value="1"/>
</dbReference>
<dbReference type="FunFam" id="3.40.50.300:FF:000287">
    <property type="entry name" value="Multidrug ABC transporter ATP-binding protein"/>
    <property type="match status" value="1"/>
</dbReference>
<dbReference type="InterPro" id="IPR003593">
    <property type="entry name" value="AAA+_ATPase"/>
</dbReference>
<dbReference type="InterPro" id="IPR039421">
    <property type="entry name" value="Type_1_exporter"/>
</dbReference>
<evidence type="ECO:0000259" key="10">
    <source>
        <dbReference type="PROSITE" id="PS50929"/>
    </source>
</evidence>
<evidence type="ECO:0000256" key="7">
    <source>
        <dbReference type="ARBA" id="ARBA00023136"/>
    </source>
</evidence>
<comment type="caution">
    <text evidence="11">The sequence shown here is derived from an EMBL/GenBank/DDBJ whole genome shotgun (WGS) entry which is preliminary data.</text>
</comment>
<evidence type="ECO:0000256" key="3">
    <source>
        <dbReference type="ARBA" id="ARBA00022692"/>
    </source>
</evidence>
<dbReference type="GO" id="GO:0140359">
    <property type="term" value="F:ABC-type transporter activity"/>
    <property type="evidence" value="ECO:0007669"/>
    <property type="project" value="InterPro"/>
</dbReference>
<dbReference type="PANTHER" id="PTHR24221">
    <property type="entry name" value="ATP-BINDING CASSETTE SUB-FAMILY B"/>
    <property type="match status" value="1"/>
</dbReference>
<dbReference type="PROSITE" id="PS00211">
    <property type="entry name" value="ABC_TRANSPORTER_1"/>
    <property type="match status" value="1"/>
</dbReference>
<feature type="transmembrane region" description="Helical" evidence="8">
    <location>
        <begin position="287"/>
        <end position="308"/>
    </location>
</feature>
<keyword evidence="7 8" id="KW-0472">Membrane</keyword>
<feature type="transmembrane region" description="Helical" evidence="8">
    <location>
        <begin position="258"/>
        <end position="281"/>
    </location>
</feature>
<dbReference type="InterPro" id="IPR011527">
    <property type="entry name" value="ABC1_TM_dom"/>
</dbReference>